<keyword evidence="1" id="KW-1133">Transmembrane helix</keyword>
<accession>A0A6H1PGA4</accession>
<protein>
    <submittedName>
        <fullName evidence="2">ATP synthase F0 subunit 8</fullName>
    </submittedName>
</protein>
<keyword evidence="1" id="KW-0472">Membrane</keyword>
<keyword evidence="2" id="KW-0496">Mitochondrion</keyword>
<reference evidence="2" key="1">
    <citation type="journal article" date="2020" name="BMC Evol. Biol.">
        <title>A mitogenomic phylogeny of chitons (Mollusca: Polyplacophora).</title>
        <authorList>
            <person name="Irisarri I."/>
            <person name="Uribe J.E."/>
            <person name="Eernisse D.J."/>
            <person name="Zardoya R."/>
        </authorList>
    </citation>
    <scope>NUCLEOTIDE SEQUENCE</scope>
</reference>
<gene>
    <name evidence="2" type="primary">ATP8</name>
</gene>
<dbReference type="EMBL" id="MN864057">
    <property type="protein sequence ID" value="QIZ12598.1"/>
    <property type="molecule type" value="Genomic_DNA"/>
</dbReference>
<proteinExistence type="predicted"/>
<geneLocation type="mitochondrion" evidence="2"/>
<sequence>MPQLAPLNWLFLFMLFWGFLFLISIFVWWGNVHIYSFINLGKMKVVTLKSKWKW</sequence>
<dbReference type="AlphaFoldDB" id="A0A6H1PGA4"/>
<evidence type="ECO:0000313" key="2">
    <source>
        <dbReference type="EMBL" id="QIZ12598.1"/>
    </source>
</evidence>
<name>A0A6H1PGA4_9MOLL</name>
<evidence type="ECO:0000256" key="1">
    <source>
        <dbReference type="SAM" id="Phobius"/>
    </source>
</evidence>
<organism evidence="2">
    <name type="scientific">Hemiarthrum setulosum</name>
    <dbReference type="NCBI Taxonomy" id="1437515"/>
    <lineage>
        <taxon>Eukaryota</taxon>
        <taxon>Metazoa</taxon>
        <taxon>Spiralia</taxon>
        <taxon>Lophotrochozoa</taxon>
        <taxon>Mollusca</taxon>
        <taxon>Polyplacophora</taxon>
        <taxon>Neoloricata</taxon>
        <taxon>Chitonida</taxon>
        <taxon>Acanthochitonina</taxon>
        <taxon>Hemiarthridae</taxon>
        <taxon>Hemiarthrum</taxon>
    </lineage>
</organism>
<keyword evidence="1" id="KW-0812">Transmembrane</keyword>
<feature type="transmembrane region" description="Helical" evidence="1">
    <location>
        <begin position="7"/>
        <end position="29"/>
    </location>
</feature>